<accession>A0A2N5EFU4</accession>
<dbReference type="OrthoDB" id="6413705at2"/>
<proteinExistence type="inferred from homology"/>
<dbReference type="Proteomes" id="UP000234240">
    <property type="component" value="Unassembled WGS sequence"/>
</dbReference>
<dbReference type="GO" id="GO:0005886">
    <property type="term" value="C:plasma membrane"/>
    <property type="evidence" value="ECO:0007669"/>
    <property type="project" value="UniProtKB-SubCell"/>
</dbReference>
<dbReference type="Pfam" id="PF10753">
    <property type="entry name" value="Toxin_GhoT_OrtT"/>
    <property type="match status" value="1"/>
</dbReference>
<evidence type="ECO:0000256" key="7">
    <source>
        <dbReference type="ARBA" id="ARBA00023136"/>
    </source>
</evidence>
<evidence type="ECO:0008006" key="11">
    <source>
        <dbReference type="Google" id="ProtNLM"/>
    </source>
</evidence>
<keyword evidence="6 8" id="KW-1133">Transmembrane helix</keyword>
<comment type="caution">
    <text evidence="9">The sequence shown here is derived from an EMBL/GenBank/DDBJ whole genome shotgun (WGS) entry which is preliminary data.</text>
</comment>
<evidence type="ECO:0000256" key="2">
    <source>
        <dbReference type="ARBA" id="ARBA00010408"/>
    </source>
</evidence>
<sequence>MTLCKRQVIDVSAHTAWEALKTIFLIGFALSALFTLLISRDSSFRIRLFTSGIIGLTWPLSFPVVLLFSLF</sequence>
<evidence type="ECO:0000313" key="9">
    <source>
        <dbReference type="EMBL" id="PLR41400.1"/>
    </source>
</evidence>
<evidence type="ECO:0000256" key="4">
    <source>
        <dbReference type="ARBA" id="ARBA00022519"/>
    </source>
</evidence>
<protein>
    <recommendedName>
        <fullName evidence="11">GhoT/OrtT family toxin</fullName>
    </recommendedName>
</protein>
<evidence type="ECO:0000256" key="3">
    <source>
        <dbReference type="ARBA" id="ARBA00022475"/>
    </source>
</evidence>
<keyword evidence="3" id="KW-1003">Cell membrane</keyword>
<dbReference type="AlphaFoldDB" id="A0A2N5EFU4"/>
<evidence type="ECO:0000313" key="10">
    <source>
        <dbReference type="Proteomes" id="UP000234240"/>
    </source>
</evidence>
<evidence type="ECO:0000256" key="1">
    <source>
        <dbReference type="ARBA" id="ARBA00004429"/>
    </source>
</evidence>
<reference evidence="9 10" key="1">
    <citation type="submission" date="2017-12" db="EMBL/GenBank/DDBJ databases">
        <title>Characterization of six clinical isolates of Enterochimera gen. nov., a novel genus of the Yersiniaciae family and the three species Enterochimera arupensis sp. nov., Enterochimera coloradensis sp. nov, and Enterochimera californica sp. nov.</title>
        <authorList>
            <person name="Rossi A."/>
            <person name="Fisher M."/>
        </authorList>
    </citation>
    <scope>NUCLEOTIDE SEQUENCE [LARGE SCALE GENOMIC DNA]</scope>
    <source>
        <strain evidence="10">2015-Iso6</strain>
    </source>
</reference>
<dbReference type="InterPro" id="IPR019689">
    <property type="entry name" value="Toxin_GhoT/OrtT"/>
</dbReference>
<evidence type="ECO:0000256" key="5">
    <source>
        <dbReference type="ARBA" id="ARBA00022692"/>
    </source>
</evidence>
<comment type="subcellular location">
    <subcellularLocation>
        <location evidence="1">Cell inner membrane</location>
        <topology evidence="1">Multi-pass membrane protein</topology>
    </subcellularLocation>
</comment>
<feature type="transmembrane region" description="Helical" evidence="8">
    <location>
        <begin position="20"/>
        <end position="39"/>
    </location>
</feature>
<comment type="similarity">
    <text evidence="2">Belongs to the GhoT/OrtT toxin family.</text>
</comment>
<dbReference type="EMBL" id="PJZF01000001">
    <property type="protein sequence ID" value="PLR41400.1"/>
    <property type="molecule type" value="Genomic_DNA"/>
</dbReference>
<gene>
    <name evidence="9" type="ORF">CYR55_00765</name>
</gene>
<keyword evidence="5 8" id="KW-0812">Transmembrane</keyword>
<name>A0A2N5EFU4_9GAMM</name>
<evidence type="ECO:0000256" key="8">
    <source>
        <dbReference type="SAM" id="Phobius"/>
    </source>
</evidence>
<evidence type="ECO:0000256" key="6">
    <source>
        <dbReference type="ARBA" id="ARBA00022989"/>
    </source>
</evidence>
<keyword evidence="7 8" id="KW-0472">Membrane</keyword>
<organism evidence="9 10">
    <name type="scientific">Chimaeribacter californicus</name>
    <dbReference type="NCBI Taxonomy" id="2060067"/>
    <lineage>
        <taxon>Bacteria</taxon>
        <taxon>Pseudomonadati</taxon>
        <taxon>Pseudomonadota</taxon>
        <taxon>Gammaproteobacteria</taxon>
        <taxon>Enterobacterales</taxon>
        <taxon>Yersiniaceae</taxon>
        <taxon>Chimaeribacter</taxon>
    </lineage>
</organism>
<feature type="transmembrane region" description="Helical" evidence="8">
    <location>
        <begin position="46"/>
        <end position="70"/>
    </location>
</feature>
<keyword evidence="4" id="KW-0997">Cell inner membrane</keyword>
<keyword evidence="10" id="KW-1185">Reference proteome</keyword>